<protein>
    <submittedName>
        <fullName evidence="3">NADH dehydrogenase [ubiquinone] 1 beta subcomplex subunit 8, mitochondrial</fullName>
    </submittedName>
</protein>
<evidence type="ECO:0000256" key="1">
    <source>
        <dbReference type="SAM" id="Phobius"/>
    </source>
</evidence>
<dbReference type="Pfam" id="PF05821">
    <property type="entry name" value="NDUF_B8"/>
    <property type="match status" value="1"/>
</dbReference>
<sequence length="191" mass="21938">MATLRKAVLFTARHSKLCNFASSKNLSTTAVVSYWNKDWKPGPIPNTPEERAAAAKKYGLRPEDYDLLTEGELGDYPNLPLVAKSWKNPWEDYDIPGDKRNFGEPIHPDNDIIGQDLWDPNADGRFTYWQSLFRALMIGGGFLTAYLLLRPYPFFLPEMPKQYPFNDLYLERGGDPEKEPSIKHYTFTPKC</sequence>
<evidence type="ECO:0000313" key="2">
    <source>
        <dbReference type="Proteomes" id="UP000694888"/>
    </source>
</evidence>
<dbReference type="InterPro" id="IPR008699">
    <property type="entry name" value="NDUFB8"/>
</dbReference>
<keyword evidence="1" id="KW-1133">Transmembrane helix</keyword>
<reference evidence="3" key="1">
    <citation type="submission" date="2025-08" db="UniProtKB">
        <authorList>
            <consortium name="RefSeq"/>
        </authorList>
    </citation>
    <scope>IDENTIFICATION</scope>
</reference>
<dbReference type="Proteomes" id="UP000694888">
    <property type="component" value="Unplaced"/>
</dbReference>
<feature type="transmembrane region" description="Helical" evidence="1">
    <location>
        <begin position="132"/>
        <end position="149"/>
    </location>
</feature>
<dbReference type="RefSeq" id="XP_005108677.1">
    <property type="nucleotide sequence ID" value="XM_005108620.3"/>
</dbReference>
<dbReference type="PANTHER" id="PTHR12840">
    <property type="entry name" value="NADH-UBIQUINONE OXIDOREDUCTASE ASHI SUBUNIT"/>
    <property type="match status" value="1"/>
</dbReference>
<accession>A0ABM0K4N6</accession>
<gene>
    <name evidence="3" type="primary">LOC101860447</name>
</gene>
<dbReference type="GeneID" id="101860447"/>
<keyword evidence="1" id="KW-0472">Membrane</keyword>
<dbReference type="PANTHER" id="PTHR12840:SF1">
    <property type="entry name" value="NADH DEHYDROGENASE [UBIQUINONE] 1 BETA SUBCOMPLEX SUBUNIT 8, MITOCHONDRIAL"/>
    <property type="match status" value="1"/>
</dbReference>
<proteinExistence type="predicted"/>
<keyword evidence="2" id="KW-1185">Reference proteome</keyword>
<evidence type="ECO:0000313" key="3">
    <source>
        <dbReference type="RefSeq" id="XP_005108677.1"/>
    </source>
</evidence>
<keyword evidence="1" id="KW-0812">Transmembrane</keyword>
<organism evidence="2 3">
    <name type="scientific">Aplysia californica</name>
    <name type="common">California sea hare</name>
    <dbReference type="NCBI Taxonomy" id="6500"/>
    <lineage>
        <taxon>Eukaryota</taxon>
        <taxon>Metazoa</taxon>
        <taxon>Spiralia</taxon>
        <taxon>Lophotrochozoa</taxon>
        <taxon>Mollusca</taxon>
        <taxon>Gastropoda</taxon>
        <taxon>Heterobranchia</taxon>
        <taxon>Euthyneura</taxon>
        <taxon>Tectipleura</taxon>
        <taxon>Aplysiida</taxon>
        <taxon>Aplysioidea</taxon>
        <taxon>Aplysiidae</taxon>
        <taxon>Aplysia</taxon>
    </lineage>
</organism>
<name>A0ABM0K4N6_APLCA</name>